<gene>
    <name evidence="1" type="ORF">SSLN_LOCUS18180</name>
</gene>
<sequence>MIFAARQLQEECQEMRNHLYTTFVDLTKAFDTVCWYAQGRLRPRQPPAPSPISGLLDSVMALGSSKLVLSSGHTRGNRHDRWAKPDEGLRCCVCLHTRYICSLPPTLPPLPFSLPFPLSSPLPSPIISPLLFILLPLLSSLFYSFTLTSPPTLFPLSSPFPLPPWSKKSYGEGKIQSRNWPIS</sequence>
<reference evidence="3" key="1">
    <citation type="submission" date="2016-06" db="UniProtKB">
        <authorList>
            <consortium name="WormBaseParasite"/>
        </authorList>
    </citation>
    <scope>IDENTIFICATION</scope>
</reference>
<evidence type="ECO:0000313" key="3">
    <source>
        <dbReference type="WBParaSite" id="SSLN_0001886301-mRNA-1"/>
    </source>
</evidence>
<reference evidence="1 2" key="2">
    <citation type="submission" date="2018-11" db="EMBL/GenBank/DDBJ databases">
        <authorList>
            <consortium name="Pathogen Informatics"/>
        </authorList>
    </citation>
    <scope>NUCLEOTIDE SEQUENCE [LARGE SCALE GENOMIC DNA]</scope>
    <source>
        <strain evidence="1 2">NST_G2</strain>
    </source>
</reference>
<dbReference type="EMBL" id="UYSU01043846">
    <property type="protein sequence ID" value="VDM04566.1"/>
    <property type="molecule type" value="Genomic_DNA"/>
</dbReference>
<keyword evidence="2" id="KW-1185">Reference proteome</keyword>
<protein>
    <submittedName>
        <fullName evidence="3">Reverse transcriptase domain-containing protein</fullName>
    </submittedName>
</protein>
<accession>A0A183TNY2</accession>
<name>A0A183TNY2_SCHSO</name>
<dbReference type="WBParaSite" id="SSLN_0001886301-mRNA-1">
    <property type="protein sequence ID" value="SSLN_0001886301-mRNA-1"/>
    <property type="gene ID" value="SSLN_0001886301"/>
</dbReference>
<evidence type="ECO:0000313" key="1">
    <source>
        <dbReference type="EMBL" id="VDM04566.1"/>
    </source>
</evidence>
<dbReference type="Proteomes" id="UP000275846">
    <property type="component" value="Unassembled WGS sequence"/>
</dbReference>
<dbReference type="OrthoDB" id="10225613at2759"/>
<evidence type="ECO:0000313" key="2">
    <source>
        <dbReference type="Proteomes" id="UP000275846"/>
    </source>
</evidence>
<proteinExistence type="predicted"/>
<dbReference type="AlphaFoldDB" id="A0A183TNY2"/>
<organism evidence="3">
    <name type="scientific">Schistocephalus solidus</name>
    <name type="common">Tapeworm</name>
    <dbReference type="NCBI Taxonomy" id="70667"/>
    <lineage>
        <taxon>Eukaryota</taxon>
        <taxon>Metazoa</taxon>
        <taxon>Spiralia</taxon>
        <taxon>Lophotrochozoa</taxon>
        <taxon>Platyhelminthes</taxon>
        <taxon>Cestoda</taxon>
        <taxon>Eucestoda</taxon>
        <taxon>Diphyllobothriidea</taxon>
        <taxon>Diphyllobothriidae</taxon>
        <taxon>Schistocephalus</taxon>
    </lineage>
</organism>